<dbReference type="RefSeq" id="WP_285662033.1">
    <property type="nucleotide sequence ID" value="NZ_BSTX01000001.1"/>
</dbReference>
<keyword evidence="1" id="KW-0472">Membrane</keyword>
<dbReference type="AlphaFoldDB" id="A0A9W6W8W0"/>
<accession>A0A9W6W8W0</accession>
<evidence type="ECO:0000313" key="3">
    <source>
        <dbReference type="Proteomes" id="UP001165079"/>
    </source>
</evidence>
<keyword evidence="1" id="KW-0812">Transmembrane</keyword>
<proteinExistence type="predicted"/>
<keyword evidence="1" id="KW-1133">Transmembrane helix</keyword>
<dbReference type="EMBL" id="BSTX01000001">
    <property type="protein sequence ID" value="GLZ76881.1"/>
    <property type="molecule type" value="Genomic_DNA"/>
</dbReference>
<keyword evidence="3" id="KW-1185">Reference proteome</keyword>
<reference evidence="2" key="1">
    <citation type="submission" date="2023-03" db="EMBL/GenBank/DDBJ databases">
        <title>Actinorhabdospora filicis NBRC 111898.</title>
        <authorList>
            <person name="Ichikawa N."/>
            <person name="Sato H."/>
            <person name="Tonouchi N."/>
        </authorList>
    </citation>
    <scope>NUCLEOTIDE SEQUENCE</scope>
    <source>
        <strain evidence="2">NBRC 111898</strain>
    </source>
</reference>
<evidence type="ECO:0008006" key="4">
    <source>
        <dbReference type="Google" id="ProtNLM"/>
    </source>
</evidence>
<evidence type="ECO:0000256" key="1">
    <source>
        <dbReference type="SAM" id="Phobius"/>
    </source>
</evidence>
<protein>
    <recommendedName>
        <fullName evidence="4">DUF4229 domain-containing protein</fullName>
    </recommendedName>
</protein>
<gene>
    <name evidence="2" type="ORF">Afil01_16880</name>
</gene>
<evidence type="ECO:0000313" key="2">
    <source>
        <dbReference type="EMBL" id="GLZ76881.1"/>
    </source>
</evidence>
<feature type="transmembrane region" description="Helical" evidence="1">
    <location>
        <begin position="7"/>
        <end position="25"/>
    </location>
</feature>
<comment type="caution">
    <text evidence="2">The sequence shown here is derived from an EMBL/GenBank/DDBJ whole genome shotgun (WGS) entry which is preliminary data.</text>
</comment>
<organism evidence="2 3">
    <name type="scientific">Actinorhabdospora filicis</name>
    <dbReference type="NCBI Taxonomy" id="1785913"/>
    <lineage>
        <taxon>Bacteria</taxon>
        <taxon>Bacillati</taxon>
        <taxon>Actinomycetota</taxon>
        <taxon>Actinomycetes</taxon>
        <taxon>Micromonosporales</taxon>
        <taxon>Micromonosporaceae</taxon>
        <taxon>Actinorhabdospora</taxon>
    </lineage>
</organism>
<name>A0A9W6W8W0_9ACTN</name>
<dbReference type="Pfam" id="PF14012">
    <property type="entry name" value="DUF4229"/>
    <property type="match status" value="1"/>
</dbReference>
<dbReference type="Proteomes" id="UP001165079">
    <property type="component" value="Unassembled WGS sequence"/>
</dbReference>
<dbReference type="InterPro" id="IPR025323">
    <property type="entry name" value="DUF4229"/>
</dbReference>
<sequence>MSPAFKYGLGRLGVFAVCAAIVWPFTLNPLVKLMIALLASMILSIFVLKKWRDQASEAIGGAVAKRREEKERMRAALAGDDD</sequence>
<feature type="transmembrane region" description="Helical" evidence="1">
    <location>
        <begin position="31"/>
        <end position="48"/>
    </location>
</feature>